<organism evidence="3 4">
    <name type="scientific">Candida tropicalis (strain ATCC MYA-3404 / T1)</name>
    <name type="common">Yeast</name>
    <dbReference type="NCBI Taxonomy" id="294747"/>
    <lineage>
        <taxon>Eukaryota</taxon>
        <taxon>Fungi</taxon>
        <taxon>Dikarya</taxon>
        <taxon>Ascomycota</taxon>
        <taxon>Saccharomycotina</taxon>
        <taxon>Pichiomycetes</taxon>
        <taxon>Debaryomycetaceae</taxon>
        <taxon>Candida/Lodderomyces clade</taxon>
        <taxon>Candida</taxon>
    </lineage>
</organism>
<evidence type="ECO:0000313" key="4">
    <source>
        <dbReference type="Proteomes" id="UP000002037"/>
    </source>
</evidence>
<keyword evidence="2" id="KW-0472">Membrane</keyword>
<feature type="region of interest" description="Disordered" evidence="1">
    <location>
        <begin position="610"/>
        <end position="629"/>
    </location>
</feature>
<evidence type="ECO:0000313" key="3">
    <source>
        <dbReference type="EMBL" id="EER32229.1"/>
    </source>
</evidence>
<dbReference type="Gene3D" id="3.30.1360.180">
    <property type="match status" value="1"/>
</dbReference>
<dbReference type="Proteomes" id="UP000002037">
    <property type="component" value="Unassembled WGS sequence"/>
</dbReference>
<feature type="compositionally biased region" description="Basic and acidic residues" evidence="1">
    <location>
        <begin position="617"/>
        <end position="629"/>
    </location>
</feature>
<dbReference type="GO" id="GO:0017111">
    <property type="term" value="F:ribonucleoside triphosphate phosphatase activity"/>
    <property type="evidence" value="ECO:0007669"/>
    <property type="project" value="TreeGrafter"/>
</dbReference>
<sequence>MSHPQPHAVDVPITDMDDPEDDIIFAEQAHDNTHTRPSTFLDTLDYENTASSQQGQNGPGIFSKFKSFLTNSQPSSASDYEMVSRFDIDTPSETDGEYDESREPPLDIRDYRIKLLEKQVKNRTIIGSVVLFTVGILTFILFFNRNNGHLGIQSSGGNTRRIYTNSTHNFHQTTILISLDGFHPHYINPLDTPTMHNIMKNDYGAPYMIPSFPSSTFPNHWTLITGLYPSEHGIVGNTFYDPLLKKQFINTNPKIGGLDPDFWQGGEPIWKTAKKQNIKTAVHMWPGSEVPHIGPEDDFDRYNGSELLSSKVDRVMGWLDRDSIDNRPELILTYVPTIDQFGHKFGISGQNLTDALTYVDNFLDLLKQELHKRNLDDIVNVIIVSDHGMAPTSNDRLLYLDDLIDLDKIEHIDGWPLFGLRPKEEFSVDEIYNELQEKFNKMGSEITSNYEIYKVEDVPKEFQFGGNLTDHKFNYRLAPIWIFPNVGYSITTHQQMKDNNFDYKPKGVHGYNNTHLLMRAIFLGFGPYFKNKPLKVEPFQNTQVYNLVCDTLDIIPAPNNGTQIHEIWANELDDGWLDSLSFPNLPFEIEHIVRNNATYDSLWRKGKYQEAEEEGGEKEIPTNDHPLEDMKSEESTITSLTPEKLPKPTDFISTETGNTLTTSTTSKIHQGFGDIMGDIMDGIGDGVEAIGDAFHNLIDDIF</sequence>
<feature type="region of interest" description="Disordered" evidence="1">
    <location>
        <begin position="634"/>
        <end position="665"/>
    </location>
</feature>
<dbReference type="InterPro" id="IPR017850">
    <property type="entry name" value="Alkaline_phosphatase_core_sf"/>
</dbReference>
<dbReference type="eggNOG" id="KOG2645">
    <property type="taxonomic scope" value="Eukaryota"/>
</dbReference>
<evidence type="ECO:0000256" key="2">
    <source>
        <dbReference type="SAM" id="Phobius"/>
    </source>
</evidence>
<dbReference type="HOGENOM" id="CLU_017594_4_0_1"/>
<dbReference type="Pfam" id="PF01663">
    <property type="entry name" value="Phosphodiest"/>
    <property type="match status" value="1"/>
</dbReference>
<evidence type="ECO:0008006" key="5">
    <source>
        <dbReference type="Google" id="ProtNLM"/>
    </source>
</evidence>
<evidence type="ECO:0000256" key="1">
    <source>
        <dbReference type="SAM" id="MobiDB-lite"/>
    </source>
</evidence>
<dbReference type="STRING" id="294747.C5MCE9"/>
<keyword evidence="2" id="KW-0812">Transmembrane</keyword>
<dbReference type="VEuPathDB" id="FungiDB:CTRG_03900"/>
<keyword evidence="4" id="KW-1185">Reference proteome</keyword>
<feature type="compositionally biased region" description="Low complexity" evidence="1">
    <location>
        <begin position="653"/>
        <end position="665"/>
    </location>
</feature>
<feature type="transmembrane region" description="Helical" evidence="2">
    <location>
        <begin position="124"/>
        <end position="143"/>
    </location>
</feature>
<dbReference type="GO" id="GO:0047429">
    <property type="term" value="F:nucleoside triphosphate diphosphatase activity"/>
    <property type="evidence" value="ECO:0007669"/>
    <property type="project" value="TreeGrafter"/>
</dbReference>
<dbReference type="InterPro" id="IPR002591">
    <property type="entry name" value="Phosphodiest/P_Trfase"/>
</dbReference>
<keyword evidence="2" id="KW-1133">Transmembrane helix</keyword>
<accession>C5MCE9</accession>
<dbReference type="GO" id="GO:0009141">
    <property type="term" value="P:nucleoside triphosphate metabolic process"/>
    <property type="evidence" value="ECO:0007669"/>
    <property type="project" value="TreeGrafter"/>
</dbReference>
<dbReference type="PANTHER" id="PTHR10151">
    <property type="entry name" value="ECTONUCLEOTIDE PYROPHOSPHATASE/PHOSPHODIESTERASE"/>
    <property type="match status" value="1"/>
</dbReference>
<dbReference type="RefSeq" id="XP_002549603.1">
    <property type="nucleotide sequence ID" value="XM_002549557.1"/>
</dbReference>
<dbReference type="GeneID" id="8297955"/>
<reference evidence="3 4" key="1">
    <citation type="journal article" date="2009" name="Nature">
        <title>Evolution of pathogenicity and sexual reproduction in eight Candida genomes.</title>
        <authorList>
            <person name="Butler G."/>
            <person name="Rasmussen M.D."/>
            <person name="Lin M.F."/>
            <person name="Santos M.A."/>
            <person name="Sakthikumar S."/>
            <person name="Munro C.A."/>
            <person name="Rheinbay E."/>
            <person name="Grabherr M."/>
            <person name="Forche A."/>
            <person name="Reedy J.L."/>
            <person name="Agrafioti I."/>
            <person name="Arnaud M.B."/>
            <person name="Bates S."/>
            <person name="Brown A.J."/>
            <person name="Brunke S."/>
            <person name="Costanzo M.C."/>
            <person name="Fitzpatrick D.A."/>
            <person name="de Groot P.W."/>
            <person name="Harris D."/>
            <person name="Hoyer L.L."/>
            <person name="Hube B."/>
            <person name="Klis F.M."/>
            <person name="Kodira C."/>
            <person name="Lennard N."/>
            <person name="Logue M.E."/>
            <person name="Martin R."/>
            <person name="Neiman A.M."/>
            <person name="Nikolaou E."/>
            <person name="Quail M.A."/>
            <person name="Quinn J."/>
            <person name="Santos M.C."/>
            <person name="Schmitzberger F.F."/>
            <person name="Sherlock G."/>
            <person name="Shah P."/>
            <person name="Silverstein K.A."/>
            <person name="Skrzypek M.S."/>
            <person name="Soll D."/>
            <person name="Staggs R."/>
            <person name="Stansfield I."/>
            <person name="Stumpf M.P."/>
            <person name="Sudbery P.E."/>
            <person name="Srikantha T."/>
            <person name="Zeng Q."/>
            <person name="Berman J."/>
            <person name="Berriman M."/>
            <person name="Heitman J."/>
            <person name="Gow N.A."/>
            <person name="Lorenz M.C."/>
            <person name="Birren B.W."/>
            <person name="Kellis M."/>
            <person name="Cuomo C.A."/>
        </authorList>
    </citation>
    <scope>NUCLEOTIDE SEQUENCE [LARGE SCALE GENOMIC DNA]</scope>
    <source>
        <strain evidence="4">ATCC MYA-3404 / T1</strain>
    </source>
</reference>
<dbReference type="CDD" id="cd16018">
    <property type="entry name" value="Enpp"/>
    <property type="match status" value="1"/>
</dbReference>
<dbReference type="OrthoDB" id="415411at2759"/>
<dbReference type="SUPFAM" id="SSF53649">
    <property type="entry name" value="Alkaline phosphatase-like"/>
    <property type="match status" value="1"/>
</dbReference>
<dbReference type="EMBL" id="GG692399">
    <property type="protein sequence ID" value="EER32229.1"/>
    <property type="molecule type" value="Genomic_DNA"/>
</dbReference>
<dbReference type="KEGG" id="ctp:CTRG_03900"/>
<dbReference type="PANTHER" id="PTHR10151:SF120">
    <property type="entry name" value="BIS(5'-ADENOSYL)-TRIPHOSPHATASE"/>
    <property type="match status" value="1"/>
</dbReference>
<name>C5MCE9_CANTT</name>
<dbReference type="FunFam" id="3.30.1360.180:FF:000003">
    <property type="entry name" value="Type I phosphodiesterase/nucleotide pyrophosphatase family protein"/>
    <property type="match status" value="1"/>
</dbReference>
<dbReference type="AlphaFoldDB" id="C5MCE9"/>
<protein>
    <recommendedName>
        <fullName evidence="5">Ectonucleotide pyrophosphatase/phosphodiesterase 1</fullName>
    </recommendedName>
</protein>
<dbReference type="Gene3D" id="3.40.720.10">
    <property type="entry name" value="Alkaline Phosphatase, subunit A"/>
    <property type="match status" value="1"/>
</dbReference>
<gene>
    <name evidence="3" type="ORF">CTRG_03900</name>
</gene>
<proteinExistence type="predicted"/>